<evidence type="ECO:0000256" key="2">
    <source>
        <dbReference type="ARBA" id="ARBA00022475"/>
    </source>
</evidence>
<dbReference type="InterPro" id="IPR050297">
    <property type="entry name" value="LipidA_mod_glycosyltrf_83"/>
</dbReference>
<evidence type="ECO:0000256" key="1">
    <source>
        <dbReference type="ARBA" id="ARBA00004651"/>
    </source>
</evidence>
<feature type="transmembrane region" description="Helical" evidence="8">
    <location>
        <begin position="155"/>
        <end position="173"/>
    </location>
</feature>
<keyword evidence="7 8" id="KW-0472">Membrane</keyword>
<accession>A0A1F6B156</accession>
<keyword evidence="6 8" id="KW-1133">Transmembrane helix</keyword>
<comment type="subcellular location">
    <subcellularLocation>
        <location evidence="1">Cell membrane</location>
        <topology evidence="1">Multi-pass membrane protein</topology>
    </subcellularLocation>
</comment>
<proteinExistence type="predicted"/>
<feature type="transmembrane region" description="Helical" evidence="8">
    <location>
        <begin position="330"/>
        <end position="351"/>
    </location>
</feature>
<evidence type="ECO:0000313" key="11">
    <source>
        <dbReference type="Proteomes" id="UP000176450"/>
    </source>
</evidence>
<dbReference type="Pfam" id="PF02366">
    <property type="entry name" value="PMT"/>
    <property type="match status" value="1"/>
</dbReference>
<dbReference type="AlphaFoldDB" id="A0A1F6B156"/>
<keyword evidence="5 8" id="KW-0812">Transmembrane</keyword>
<comment type="caution">
    <text evidence="10">The sequence shown here is derived from an EMBL/GenBank/DDBJ whole genome shotgun (WGS) entry which is preliminary data.</text>
</comment>
<evidence type="ECO:0000256" key="6">
    <source>
        <dbReference type="ARBA" id="ARBA00022989"/>
    </source>
</evidence>
<dbReference type="Proteomes" id="UP000176450">
    <property type="component" value="Unassembled WGS sequence"/>
</dbReference>
<name>A0A1F6B156_9BACT</name>
<feature type="transmembrane region" description="Helical" evidence="8">
    <location>
        <begin position="363"/>
        <end position="387"/>
    </location>
</feature>
<keyword evidence="4" id="KW-0808">Transferase</keyword>
<sequence length="482" mass="54271">MKKNVRNYRLLVLLLLAGTVSVLVRLYHIEGPVADWHSWRQADTAAVARNFSRFGFDLLHPRYDDLSNIQSGKDNPNGWRMVELPLYQAAGFAVYSIVPNISLEVSLRLVSIVATAGSVYLMGILLFEFAGVTAAAIGAILYALLPFSIYYGRTILPDPFATFWALLSLVILIKTDQRRLPLLGVAVSGLCAAVSLLVRPMAIFLLFPAVYILFRNFSPKRTCVNVVLFGAIICIPLLLWRRWILQYPEGIAASGWLFNKGDIRFKGAWFHWLFARRIAELILGYWGLIPFGLGLAAWKDKKEGIFSLLWLLGAISYFIIFAAGNVQHDYYQALIIPIIVWFTAKGLAVLLRREEGVHKGASLLLALVSCVFLFAFSWFTVRTYFWINHPEIIEAGNAADAFLPPHAKVIAPYNGDTSFLYQTKRQGWPLGFDIDKKIQMGAQYYIGLASVDDFWEVNTLAEMYPVLVKNDVYAIIDLTKPK</sequence>
<evidence type="ECO:0000256" key="8">
    <source>
        <dbReference type="SAM" id="Phobius"/>
    </source>
</evidence>
<dbReference type="GO" id="GO:0005886">
    <property type="term" value="C:plasma membrane"/>
    <property type="evidence" value="ECO:0007669"/>
    <property type="project" value="UniProtKB-SubCell"/>
</dbReference>
<feature type="transmembrane region" description="Helical" evidence="8">
    <location>
        <begin position="119"/>
        <end position="143"/>
    </location>
</feature>
<dbReference type="PANTHER" id="PTHR33908:SF11">
    <property type="entry name" value="MEMBRANE PROTEIN"/>
    <property type="match status" value="1"/>
</dbReference>
<dbReference type="InterPro" id="IPR003342">
    <property type="entry name" value="ArnT-like_N"/>
</dbReference>
<feature type="domain" description="ArnT-like N-terminal" evidence="9">
    <location>
        <begin position="103"/>
        <end position="216"/>
    </location>
</feature>
<dbReference type="GO" id="GO:0009103">
    <property type="term" value="P:lipopolysaccharide biosynthetic process"/>
    <property type="evidence" value="ECO:0007669"/>
    <property type="project" value="UniProtKB-ARBA"/>
</dbReference>
<protein>
    <recommendedName>
        <fullName evidence="9">ArnT-like N-terminal domain-containing protein</fullName>
    </recommendedName>
</protein>
<dbReference type="EMBL" id="MFJX01000027">
    <property type="protein sequence ID" value="OGG30648.1"/>
    <property type="molecule type" value="Genomic_DNA"/>
</dbReference>
<dbReference type="GO" id="GO:0016763">
    <property type="term" value="F:pentosyltransferase activity"/>
    <property type="evidence" value="ECO:0007669"/>
    <property type="project" value="TreeGrafter"/>
</dbReference>
<feature type="transmembrane region" description="Helical" evidence="8">
    <location>
        <begin position="226"/>
        <end position="244"/>
    </location>
</feature>
<feature type="transmembrane region" description="Helical" evidence="8">
    <location>
        <begin position="305"/>
        <end position="324"/>
    </location>
</feature>
<keyword evidence="3" id="KW-0328">Glycosyltransferase</keyword>
<evidence type="ECO:0000256" key="7">
    <source>
        <dbReference type="ARBA" id="ARBA00023136"/>
    </source>
</evidence>
<evidence type="ECO:0000313" key="10">
    <source>
        <dbReference type="EMBL" id="OGG30648.1"/>
    </source>
</evidence>
<evidence type="ECO:0000256" key="5">
    <source>
        <dbReference type="ARBA" id="ARBA00022692"/>
    </source>
</evidence>
<evidence type="ECO:0000256" key="4">
    <source>
        <dbReference type="ARBA" id="ARBA00022679"/>
    </source>
</evidence>
<dbReference type="PANTHER" id="PTHR33908">
    <property type="entry name" value="MANNOSYLTRANSFERASE YKCB-RELATED"/>
    <property type="match status" value="1"/>
</dbReference>
<organism evidence="10 11">
    <name type="scientific">Candidatus Gottesmanbacteria bacterium RIFCSPLOWO2_01_FULL_46_9</name>
    <dbReference type="NCBI Taxonomy" id="1798394"/>
    <lineage>
        <taxon>Bacteria</taxon>
        <taxon>Candidatus Gottesmaniibacteriota</taxon>
    </lineage>
</organism>
<keyword evidence="2" id="KW-1003">Cell membrane</keyword>
<feature type="transmembrane region" description="Helical" evidence="8">
    <location>
        <begin position="185"/>
        <end position="214"/>
    </location>
</feature>
<gene>
    <name evidence="10" type="ORF">A3A63_02340</name>
</gene>
<evidence type="ECO:0000256" key="3">
    <source>
        <dbReference type="ARBA" id="ARBA00022676"/>
    </source>
</evidence>
<evidence type="ECO:0000259" key="9">
    <source>
        <dbReference type="Pfam" id="PF02366"/>
    </source>
</evidence>
<reference evidence="10 11" key="1">
    <citation type="journal article" date="2016" name="Nat. Commun.">
        <title>Thousands of microbial genomes shed light on interconnected biogeochemical processes in an aquifer system.</title>
        <authorList>
            <person name="Anantharaman K."/>
            <person name="Brown C.T."/>
            <person name="Hug L.A."/>
            <person name="Sharon I."/>
            <person name="Castelle C.J."/>
            <person name="Probst A.J."/>
            <person name="Thomas B.C."/>
            <person name="Singh A."/>
            <person name="Wilkins M.J."/>
            <person name="Karaoz U."/>
            <person name="Brodie E.L."/>
            <person name="Williams K.H."/>
            <person name="Hubbard S.S."/>
            <person name="Banfield J.F."/>
        </authorList>
    </citation>
    <scope>NUCLEOTIDE SEQUENCE [LARGE SCALE GENOMIC DNA]</scope>
</reference>
<feature type="transmembrane region" description="Helical" evidence="8">
    <location>
        <begin position="278"/>
        <end position="298"/>
    </location>
</feature>